<evidence type="ECO:0000313" key="1">
    <source>
        <dbReference type="EMBL" id="MFC4195610.1"/>
    </source>
</evidence>
<dbReference type="Proteomes" id="UP001595792">
    <property type="component" value="Unassembled WGS sequence"/>
</dbReference>
<organism evidence="1 2">
    <name type="scientific">Pedobacter jamesrossensis</name>
    <dbReference type="NCBI Taxonomy" id="1908238"/>
    <lineage>
        <taxon>Bacteria</taxon>
        <taxon>Pseudomonadati</taxon>
        <taxon>Bacteroidota</taxon>
        <taxon>Sphingobacteriia</taxon>
        <taxon>Sphingobacteriales</taxon>
        <taxon>Sphingobacteriaceae</taxon>
        <taxon>Pedobacter</taxon>
    </lineage>
</organism>
<name>A0ABV8NIG2_9SPHI</name>
<keyword evidence="2" id="KW-1185">Reference proteome</keyword>
<comment type="caution">
    <text evidence="1">The sequence shown here is derived from an EMBL/GenBank/DDBJ whole genome shotgun (WGS) entry which is preliminary data.</text>
</comment>
<sequence>MIGAEYPNGKNGLRSEASFDTITIKNKVIAIRIQLTRGMFIHKFRYQNGNFELIGFTSVNSDGLGTMSEDDFNLSTGIKYVKAEHYATEKVLFNRKEKKLIRPLPKLQEFVPFEKDL</sequence>
<evidence type="ECO:0000313" key="2">
    <source>
        <dbReference type="Proteomes" id="UP001595792"/>
    </source>
</evidence>
<gene>
    <name evidence="1" type="ORF">ACFOUY_02725</name>
</gene>
<proteinExistence type="predicted"/>
<protein>
    <submittedName>
        <fullName evidence="1">Uncharacterized protein</fullName>
    </submittedName>
</protein>
<dbReference type="RefSeq" id="WP_378958914.1">
    <property type="nucleotide sequence ID" value="NZ_JBHRXC010000016.1"/>
</dbReference>
<accession>A0ABV8NIG2</accession>
<dbReference type="EMBL" id="JBHSBY010000016">
    <property type="protein sequence ID" value="MFC4195610.1"/>
    <property type="molecule type" value="Genomic_DNA"/>
</dbReference>
<reference evidence="2" key="1">
    <citation type="journal article" date="2019" name="Int. J. Syst. Evol. Microbiol.">
        <title>The Global Catalogue of Microorganisms (GCM) 10K type strain sequencing project: providing services to taxonomists for standard genome sequencing and annotation.</title>
        <authorList>
            <consortium name="The Broad Institute Genomics Platform"/>
            <consortium name="The Broad Institute Genome Sequencing Center for Infectious Disease"/>
            <person name="Wu L."/>
            <person name="Ma J."/>
        </authorList>
    </citation>
    <scope>NUCLEOTIDE SEQUENCE [LARGE SCALE GENOMIC DNA]</scope>
    <source>
        <strain evidence="2">CCM 8689</strain>
    </source>
</reference>